<dbReference type="PANTHER" id="PTHR43662:SF12">
    <property type="entry name" value="DUF1996 DOMAIN-CONTAINING PROTEIN-RELATED"/>
    <property type="match status" value="1"/>
</dbReference>
<evidence type="ECO:0000313" key="4">
    <source>
        <dbReference type="EMBL" id="KAF9460348.1"/>
    </source>
</evidence>
<evidence type="ECO:0000313" key="5">
    <source>
        <dbReference type="Proteomes" id="UP000807353"/>
    </source>
</evidence>
<gene>
    <name evidence="4" type="ORF">BDZ94DRAFT_1311603</name>
</gene>
<reference evidence="4" key="1">
    <citation type="submission" date="2020-11" db="EMBL/GenBank/DDBJ databases">
        <authorList>
            <consortium name="DOE Joint Genome Institute"/>
            <person name="Ahrendt S."/>
            <person name="Riley R."/>
            <person name="Andreopoulos W."/>
            <person name="Labutti K."/>
            <person name="Pangilinan J."/>
            <person name="Ruiz-Duenas F.J."/>
            <person name="Barrasa J.M."/>
            <person name="Sanchez-Garcia M."/>
            <person name="Camarero S."/>
            <person name="Miyauchi S."/>
            <person name="Serrano A."/>
            <person name="Linde D."/>
            <person name="Babiker R."/>
            <person name="Drula E."/>
            <person name="Ayuso-Fernandez I."/>
            <person name="Pacheco R."/>
            <person name="Padilla G."/>
            <person name="Ferreira P."/>
            <person name="Barriuso J."/>
            <person name="Kellner H."/>
            <person name="Castanera R."/>
            <person name="Alfaro M."/>
            <person name="Ramirez L."/>
            <person name="Pisabarro A.G."/>
            <person name="Kuo A."/>
            <person name="Tritt A."/>
            <person name="Lipzen A."/>
            <person name="He G."/>
            <person name="Yan M."/>
            <person name="Ng V."/>
            <person name="Cullen D."/>
            <person name="Martin F."/>
            <person name="Rosso M.-N."/>
            <person name="Henrissat B."/>
            <person name="Hibbett D."/>
            <person name="Martinez A.T."/>
            <person name="Grigoriev I.V."/>
        </authorList>
    </citation>
    <scope>NUCLEOTIDE SEQUENCE</scope>
    <source>
        <strain evidence="4">CBS 247.69</strain>
    </source>
</reference>
<feature type="compositionally biased region" description="Polar residues" evidence="1">
    <location>
        <begin position="437"/>
        <end position="462"/>
    </location>
</feature>
<protein>
    <recommendedName>
        <fullName evidence="3">DUF1996 domain-containing protein</fullName>
    </recommendedName>
</protein>
<keyword evidence="2" id="KW-0732">Signal</keyword>
<keyword evidence="5" id="KW-1185">Reference proteome</keyword>
<proteinExistence type="predicted"/>
<feature type="domain" description="DUF1996" evidence="3">
    <location>
        <begin position="36"/>
        <end position="271"/>
    </location>
</feature>
<evidence type="ECO:0000256" key="1">
    <source>
        <dbReference type="SAM" id="MobiDB-lite"/>
    </source>
</evidence>
<feature type="region of interest" description="Disordered" evidence="1">
    <location>
        <begin position="397"/>
        <end position="462"/>
    </location>
</feature>
<organism evidence="4 5">
    <name type="scientific">Collybia nuda</name>
    <dbReference type="NCBI Taxonomy" id="64659"/>
    <lineage>
        <taxon>Eukaryota</taxon>
        <taxon>Fungi</taxon>
        <taxon>Dikarya</taxon>
        <taxon>Basidiomycota</taxon>
        <taxon>Agaricomycotina</taxon>
        <taxon>Agaricomycetes</taxon>
        <taxon>Agaricomycetidae</taxon>
        <taxon>Agaricales</taxon>
        <taxon>Tricholomatineae</taxon>
        <taxon>Clitocybaceae</taxon>
        <taxon>Collybia</taxon>
    </lineage>
</organism>
<dbReference type="PANTHER" id="PTHR43662">
    <property type="match status" value="1"/>
</dbReference>
<name>A0A9P5Y106_9AGAR</name>
<feature type="signal peptide" evidence="2">
    <location>
        <begin position="1"/>
        <end position="20"/>
    </location>
</feature>
<dbReference type="EMBL" id="MU150300">
    <property type="protein sequence ID" value="KAF9460348.1"/>
    <property type="molecule type" value="Genomic_DNA"/>
</dbReference>
<evidence type="ECO:0000256" key="2">
    <source>
        <dbReference type="SAM" id="SignalP"/>
    </source>
</evidence>
<comment type="caution">
    <text evidence="4">The sequence shown here is derived from an EMBL/GenBank/DDBJ whole genome shotgun (WGS) entry which is preliminary data.</text>
</comment>
<evidence type="ECO:0000259" key="3">
    <source>
        <dbReference type="Pfam" id="PF09362"/>
    </source>
</evidence>
<accession>A0A9P5Y106</accession>
<feature type="chain" id="PRO_5040237034" description="DUF1996 domain-containing protein" evidence="2">
    <location>
        <begin position="21"/>
        <end position="552"/>
    </location>
</feature>
<dbReference type="InterPro" id="IPR018535">
    <property type="entry name" value="DUF1996"/>
</dbReference>
<feature type="compositionally biased region" description="Low complexity" evidence="1">
    <location>
        <begin position="400"/>
        <end position="429"/>
    </location>
</feature>
<sequence length="552" mass="59402">MARHAVKALALLSAISSANAYWLMGIENFITTERLDPIVSPGGVSGHVHSVLGGSNFRSTTNTAMLRESECTSIPIAEDKSSYWFPHLYFQWANGSFTSLNGGAVISLGDFQDYFFDDKPGTTTEFPDNFRMISGNPTVRSYDPKSHEQSAVTFLCLDFNGVTTEHNSLPLKACPSGIRAQINFQSCWDGKNVDSPDHKSHVAYRSEGADKGSCKDPKFPVTLPRIFIELYWGSNEYDKYRSQAMNTTQPFVYSYGDRTGYGNHADFINGWDKGVLQKAIDGCTCNIYGDPNCCAQKGIFTLTKGKKCRITRTVDEVVTGTIPRLPGNNPVQEEGPRATMYQDLITPGILSPVYVYTSGNPPPPGKLVTPPSTAVNSLAPSPSVIATSQIESSTVVIPGSSSAPVTSASASTKPPATTETASASTVTSARGSPPAVSPTTIAVSKSSSRLGTVTPPEQTPTITKVNSPAVSATIVPSSHVGGVTSRVINPSSSPSSMATSSQTKEYIYRTVTVTVTRSAENVEKTCVERPRQNLHKGYRHKNLNRIHHSHNA</sequence>
<dbReference type="AlphaFoldDB" id="A0A9P5Y106"/>
<dbReference type="Pfam" id="PF09362">
    <property type="entry name" value="DUF1996"/>
    <property type="match status" value="1"/>
</dbReference>
<dbReference type="OrthoDB" id="74764at2759"/>
<dbReference type="Proteomes" id="UP000807353">
    <property type="component" value="Unassembled WGS sequence"/>
</dbReference>